<organism evidence="2 3">
    <name type="scientific">Streptosporangium brasiliense</name>
    <dbReference type="NCBI Taxonomy" id="47480"/>
    <lineage>
        <taxon>Bacteria</taxon>
        <taxon>Bacillati</taxon>
        <taxon>Actinomycetota</taxon>
        <taxon>Actinomycetes</taxon>
        <taxon>Streptosporangiales</taxon>
        <taxon>Streptosporangiaceae</taxon>
        <taxon>Streptosporangium</taxon>
    </lineage>
</organism>
<feature type="transmembrane region" description="Helical" evidence="1">
    <location>
        <begin position="116"/>
        <end position="137"/>
    </location>
</feature>
<sequence length="211" mass="22980">MGRHARNLLVCLHVVTSVGWMSQALALFALLVHGMTAGDPHAYEMAEVLDAEVLVHLANASAFTGLMLAPLTRWGYFQYWWVLVKFAITMIQICVAIFLLSPRLTALADGGQADSAALAAGTILMASAIAFQCWLSVAKPWKRTPWTATPPKPPAPPGLLVSFIIAVPLLDYLLASRLGHPAPLLTVLTAIAYPIWRRHRLARPGRIQASR</sequence>
<keyword evidence="1" id="KW-0472">Membrane</keyword>
<reference evidence="2 3" key="1">
    <citation type="submission" date="2023-07" db="EMBL/GenBank/DDBJ databases">
        <title>Sequencing the genomes of 1000 actinobacteria strains.</title>
        <authorList>
            <person name="Klenk H.-P."/>
        </authorList>
    </citation>
    <scope>NUCLEOTIDE SEQUENCE [LARGE SCALE GENOMIC DNA]</scope>
    <source>
        <strain evidence="2 3">DSM 44109</strain>
    </source>
</reference>
<dbReference type="EMBL" id="JAUSRB010000002">
    <property type="protein sequence ID" value="MDP9869360.1"/>
    <property type="molecule type" value="Genomic_DNA"/>
</dbReference>
<accession>A0ABT9RM32</accession>
<comment type="caution">
    <text evidence="2">The sequence shown here is derived from an EMBL/GenBank/DDBJ whole genome shotgun (WGS) entry which is preliminary data.</text>
</comment>
<evidence type="ECO:0000313" key="2">
    <source>
        <dbReference type="EMBL" id="MDP9869360.1"/>
    </source>
</evidence>
<name>A0ABT9RM32_9ACTN</name>
<evidence type="ECO:0000313" key="3">
    <source>
        <dbReference type="Proteomes" id="UP001230426"/>
    </source>
</evidence>
<keyword evidence="1" id="KW-0812">Transmembrane</keyword>
<feature type="transmembrane region" description="Helical" evidence="1">
    <location>
        <begin position="158"/>
        <end position="174"/>
    </location>
</feature>
<feature type="transmembrane region" description="Helical" evidence="1">
    <location>
        <begin position="180"/>
        <end position="196"/>
    </location>
</feature>
<feature type="transmembrane region" description="Helical" evidence="1">
    <location>
        <begin position="53"/>
        <end position="72"/>
    </location>
</feature>
<protein>
    <recommendedName>
        <fullName evidence="4">DUF2269 domain-containing protein</fullName>
    </recommendedName>
</protein>
<evidence type="ECO:0000256" key="1">
    <source>
        <dbReference type="SAM" id="Phobius"/>
    </source>
</evidence>
<proteinExistence type="predicted"/>
<dbReference type="RefSeq" id="WP_306873205.1">
    <property type="nucleotide sequence ID" value="NZ_JAUSRB010000002.1"/>
</dbReference>
<feature type="transmembrane region" description="Helical" evidence="1">
    <location>
        <begin position="7"/>
        <end position="33"/>
    </location>
</feature>
<keyword evidence="3" id="KW-1185">Reference proteome</keyword>
<evidence type="ECO:0008006" key="4">
    <source>
        <dbReference type="Google" id="ProtNLM"/>
    </source>
</evidence>
<feature type="transmembrane region" description="Helical" evidence="1">
    <location>
        <begin position="79"/>
        <end position="101"/>
    </location>
</feature>
<gene>
    <name evidence="2" type="ORF">J2S55_008626</name>
</gene>
<keyword evidence="1" id="KW-1133">Transmembrane helix</keyword>
<dbReference type="Proteomes" id="UP001230426">
    <property type="component" value="Unassembled WGS sequence"/>
</dbReference>